<name>A0ABT6W0N9_9ACTN</name>
<evidence type="ECO:0000256" key="3">
    <source>
        <dbReference type="SAM" id="Phobius"/>
    </source>
</evidence>
<feature type="compositionally biased region" description="Basic residues" evidence="2">
    <location>
        <begin position="243"/>
        <end position="258"/>
    </location>
</feature>
<dbReference type="InterPro" id="IPR042003">
    <property type="entry name" value="Sortase_E"/>
</dbReference>
<dbReference type="SUPFAM" id="SSF63817">
    <property type="entry name" value="Sortase"/>
    <property type="match status" value="1"/>
</dbReference>
<dbReference type="EMBL" id="JAAGKO020000022">
    <property type="protein sequence ID" value="MDI5964317.1"/>
    <property type="molecule type" value="Genomic_DNA"/>
</dbReference>
<sequence>MTAVRPESSAGAAGQPGYRNPAGQAYPDPLGDPLPGDPSADGAAGHGQQGWYPQQAAPPGPRARSAAPGPDHQGYGQQQGYPPAGYPQAYPPRDAYPPGYAPQQPAPGQASGYPPQQHPRTQQPHARPQQQPPGGYGYPQQPAPGYDTPQAPQNAPEAPAEAVGVPESTGRRRGRLDATAEMPVLEDPAAGPGAGPEERDGGRAPGGRASRRGVTRDADADTRNDAHGTGPDAAEPATGGRAERRKAAKRGGAGRRRPPGAGSSGADLVLSGGEPAAPVSRVEARRAAKAAKVSPGVMISQIVGELFITMGVLMLLFVVYQLWYTNVLADEQTSGATNSLQHSWAADTKTSSDAGEPSKFPQGTNFAIIYIPKLDVKAPIAEGTDKTSILDKGDVGHYDGAQETAMPWAASGNFALAGHRNTHGEPFRYINKLVPGDKVVVETKGMYYTYAVTSTLPQTSPANVGVIQPVPAQSGFTGPGRYITLTTCTPEFTSEFRLIVWGKMIAEQPRTKGTPAALLGG</sequence>
<organism evidence="4 5">
    <name type="scientific">Streptantibioticus silvisoli</name>
    <dbReference type="NCBI Taxonomy" id="2705255"/>
    <lineage>
        <taxon>Bacteria</taxon>
        <taxon>Bacillati</taxon>
        <taxon>Actinomycetota</taxon>
        <taxon>Actinomycetes</taxon>
        <taxon>Kitasatosporales</taxon>
        <taxon>Streptomycetaceae</taxon>
        <taxon>Streptantibioticus</taxon>
    </lineage>
</organism>
<keyword evidence="3" id="KW-1133">Transmembrane helix</keyword>
<accession>A0ABT6W0N9</accession>
<dbReference type="Pfam" id="PF04203">
    <property type="entry name" value="Sortase"/>
    <property type="match status" value="1"/>
</dbReference>
<feature type="transmembrane region" description="Helical" evidence="3">
    <location>
        <begin position="302"/>
        <end position="323"/>
    </location>
</feature>
<evidence type="ECO:0000313" key="5">
    <source>
        <dbReference type="Proteomes" id="UP001156398"/>
    </source>
</evidence>
<evidence type="ECO:0000256" key="1">
    <source>
        <dbReference type="ARBA" id="ARBA00022801"/>
    </source>
</evidence>
<feature type="compositionally biased region" description="Basic and acidic residues" evidence="2">
    <location>
        <begin position="214"/>
        <end position="226"/>
    </location>
</feature>
<dbReference type="InterPro" id="IPR023365">
    <property type="entry name" value="Sortase_dom-sf"/>
</dbReference>
<proteinExistence type="predicted"/>
<dbReference type="InterPro" id="IPR005754">
    <property type="entry name" value="Sortase"/>
</dbReference>
<feature type="compositionally biased region" description="Low complexity" evidence="2">
    <location>
        <begin position="62"/>
        <end position="167"/>
    </location>
</feature>
<gene>
    <name evidence="4" type="ORF">POF43_016570</name>
</gene>
<dbReference type="Proteomes" id="UP001156398">
    <property type="component" value="Unassembled WGS sequence"/>
</dbReference>
<dbReference type="NCBIfam" id="TIGR01076">
    <property type="entry name" value="sortase_fam"/>
    <property type="match status" value="1"/>
</dbReference>
<keyword evidence="3" id="KW-0472">Membrane</keyword>
<dbReference type="NCBIfam" id="NF033747">
    <property type="entry name" value="class_E_sortase"/>
    <property type="match status" value="1"/>
</dbReference>
<dbReference type="RefSeq" id="WP_271322832.1">
    <property type="nucleotide sequence ID" value="NZ_JAAGKO020000022.1"/>
</dbReference>
<protein>
    <submittedName>
        <fullName evidence="4">Class E sortase</fullName>
    </submittedName>
</protein>
<dbReference type="CDD" id="cd05830">
    <property type="entry name" value="Sortase_E"/>
    <property type="match status" value="1"/>
</dbReference>
<keyword evidence="1" id="KW-0378">Hydrolase</keyword>
<comment type="caution">
    <text evidence="4">The sequence shown here is derived from an EMBL/GenBank/DDBJ whole genome shotgun (WGS) entry which is preliminary data.</text>
</comment>
<evidence type="ECO:0000313" key="4">
    <source>
        <dbReference type="EMBL" id="MDI5964317.1"/>
    </source>
</evidence>
<reference evidence="4 5" key="1">
    <citation type="submission" date="2023-05" db="EMBL/GenBank/DDBJ databases">
        <title>Streptantibioticus silvisoli sp. nov., acidotolerant actinomycetes 1 from pine litter.</title>
        <authorList>
            <person name="Swiecimska M."/>
            <person name="Golinska P."/>
            <person name="Sangal V."/>
            <person name="Wachnowicz B."/>
            <person name="Goodfellow M."/>
        </authorList>
    </citation>
    <scope>NUCLEOTIDE SEQUENCE [LARGE SCALE GENOMIC DNA]</scope>
    <source>
        <strain evidence="4 5">SL54</strain>
    </source>
</reference>
<dbReference type="Gene3D" id="2.40.260.10">
    <property type="entry name" value="Sortase"/>
    <property type="match status" value="1"/>
</dbReference>
<keyword evidence="3" id="KW-0812">Transmembrane</keyword>
<feature type="region of interest" description="Disordered" evidence="2">
    <location>
        <begin position="1"/>
        <end position="278"/>
    </location>
</feature>
<evidence type="ECO:0000256" key="2">
    <source>
        <dbReference type="SAM" id="MobiDB-lite"/>
    </source>
</evidence>
<dbReference type="InterPro" id="IPR053465">
    <property type="entry name" value="Sortase_Class_E"/>
</dbReference>
<keyword evidence="5" id="KW-1185">Reference proteome</keyword>